<proteinExistence type="predicted"/>
<evidence type="ECO:0000313" key="1">
    <source>
        <dbReference type="EMBL" id="KAE8141348.1"/>
    </source>
</evidence>
<reference evidence="1 2" key="1">
    <citation type="submission" date="2019-04" db="EMBL/GenBank/DDBJ databases">
        <title>Friends and foes A comparative genomics study of 23 Aspergillus species from section Flavi.</title>
        <authorList>
            <consortium name="DOE Joint Genome Institute"/>
            <person name="Kjaerbolling I."/>
            <person name="Vesth T."/>
            <person name="Frisvad J.C."/>
            <person name="Nybo J.L."/>
            <person name="Theobald S."/>
            <person name="Kildgaard S."/>
            <person name="Isbrandt T."/>
            <person name="Kuo A."/>
            <person name="Sato A."/>
            <person name="Lyhne E.K."/>
            <person name="Kogle M.E."/>
            <person name="Wiebenga A."/>
            <person name="Kun R.S."/>
            <person name="Lubbers R.J."/>
            <person name="Makela M.R."/>
            <person name="Barry K."/>
            <person name="Chovatia M."/>
            <person name="Clum A."/>
            <person name="Daum C."/>
            <person name="Haridas S."/>
            <person name="He G."/>
            <person name="LaButti K."/>
            <person name="Lipzen A."/>
            <person name="Mondo S."/>
            <person name="Riley R."/>
            <person name="Salamov A."/>
            <person name="Simmons B.A."/>
            <person name="Magnuson J.K."/>
            <person name="Henrissat B."/>
            <person name="Mortensen U.H."/>
            <person name="Larsen T.O."/>
            <person name="Devries R.P."/>
            <person name="Grigoriev I.V."/>
            <person name="Machida M."/>
            <person name="Baker S.E."/>
            <person name="Andersen M.R."/>
        </authorList>
    </citation>
    <scope>NUCLEOTIDE SEQUENCE [LARGE SCALE GENOMIC DNA]</scope>
    <source>
        <strain evidence="1 2">CBS 117625</strain>
    </source>
</reference>
<dbReference type="GeneID" id="43643178"/>
<keyword evidence="2" id="KW-1185">Reference proteome</keyword>
<dbReference type="AlphaFoldDB" id="A0A5N6T4W0"/>
<dbReference type="OrthoDB" id="4436899at2759"/>
<accession>A0A5N6T4W0</accession>
<protein>
    <submittedName>
        <fullName evidence="1">Uncharacterized protein</fullName>
    </submittedName>
</protein>
<dbReference type="EMBL" id="ML743558">
    <property type="protein sequence ID" value="KAE8141348.1"/>
    <property type="molecule type" value="Genomic_DNA"/>
</dbReference>
<dbReference type="Proteomes" id="UP000325672">
    <property type="component" value="Unassembled WGS sequence"/>
</dbReference>
<gene>
    <name evidence="1" type="ORF">BDV38DRAFT_279249</name>
</gene>
<dbReference type="RefSeq" id="XP_031917411.1">
    <property type="nucleotide sequence ID" value="XM_032058968.1"/>
</dbReference>
<name>A0A5N6T4W0_ASPPS</name>
<evidence type="ECO:0000313" key="2">
    <source>
        <dbReference type="Proteomes" id="UP000325672"/>
    </source>
</evidence>
<organism evidence="1 2">
    <name type="scientific">Aspergillus pseudotamarii</name>
    <dbReference type="NCBI Taxonomy" id="132259"/>
    <lineage>
        <taxon>Eukaryota</taxon>
        <taxon>Fungi</taxon>
        <taxon>Dikarya</taxon>
        <taxon>Ascomycota</taxon>
        <taxon>Pezizomycotina</taxon>
        <taxon>Eurotiomycetes</taxon>
        <taxon>Eurotiomycetidae</taxon>
        <taxon>Eurotiales</taxon>
        <taxon>Aspergillaceae</taxon>
        <taxon>Aspergillus</taxon>
        <taxon>Aspergillus subgen. Circumdati</taxon>
    </lineage>
</organism>
<sequence length="317" mass="35877">MSTKSRASRRIDLLFTSLVANPPTALLKNSQGEVNDEVLEEFRVRHLGMDLESLCNHNHGALPSFEPMSIEELKNHPICPGLLDHEEASNLYFREYNPPQNADAHQSTCWKPRVCSRIVLDYFINYLLGGFPRDLPLCVRSIAHKRQLSRISMPNPFLLGGALRGAYPTIHDEWVAGLKLEPEPVNNCVSPHVILGVSQSYDGHEGQMLFGELAPMITAMYNRARQPEVSNEDQESLFNTPEEITQHKLQFPNEVHFPVIVLSFLGPQHGRIFHGQMEDGELIIRQSRLYSFKHMESAPFDLFASIALSKPLHTTSM</sequence>